<evidence type="ECO:0000313" key="1">
    <source>
        <dbReference type="EMBL" id="KAJ9092632.1"/>
    </source>
</evidence>
<sequence length="312" mass="33604">MMPPTPSSVAQSPFVKGIDLLTTTIQGLQRYLSTGMINSEELVTEYLRRIEADNHQGCELGAVLEVAPWQKLRDEARRLDELRKTGVVLSELHGVPLLIKDSIATDHDLGMETTAGSFALKGSVVPGEATVVANLRRKGAIILGKANLTEFSGITGVSGPEWSGRGGICSSAYVPGGDPSGSSGGSAVGTSAGTTEQPSTDYTQYTQMPFATFQGKKLGVPRRTVFDDTENWKGCFTKDDLNQIEQIFNQAIAKMQVLGAVIEDPADMISLGKISISSFLKDIITNEFRGCFEAYLRTLQHSKVNSLKELIA</sequence>
<name>A0ACC2V065_9TREE</name>
<dbReference type="EMBL" id="JASBWR010000133">
    <property type="protein sequence ID" value="KAJ9092632.1"/>
    <property type="molecule type" value="Genomic_DNA"/>
</dbReference>
<evidence type="ECO:0000313" key="2">
    <source>
        <dbReference type="Proteomes" id="UP001241377"/>
    </source>
</evidence>
<dbReference type="Proteomes" id="UP001241377">
    <property type="component" value="Unassembled WGS sequence"/>
</dbReference>
<accession>A0ACC2V065</accession>
<proteinExistence type="predicted"/>
<keyword evidence="2" id="KW-1185">Reference proteome</keyword>
<organism evidence="1 2">
    <name type="scientific">Naganishia cerealis</name>
    <dbReference type="NCBI Taxonomy" id="610337"/>
    <lineage>
        <taxon>Eukaryota</taxon>
        <taxon>Fungi</taxon>
        <taxon>Dikarya</taxon>
        <taxon>Basidiomycota</taxon>
        <taxon>Agaricomycotina</taxon>
        <taxon>Tremellomycetes</taxon>
        <taxon>Filobasidiales</taxon>
        <taxon>Filobasidiaceae</taxon>
        <taxon>Naganishia</taxon>
    </lineage>
</organism>
<reference evidence="1" key="1">
    <citation type="submission" date="2023-04" db="EMBL/GenBank/DDBJ databases">
        <title>Draft Genome sequencing of Naganishia species isolated from polar environments using Oxford Nanopore Technology.</title>
        <authorList>
            <person name="Leo P."/>
            <person name="Venkateswaran K."/>
        </authorList>
    </citation>
    <scope>NUCLEOTIDE SEQUENCE</scope>
    <source>
        <strain evidence="1">MNA-CCFEE 5261</strain>
    </source>
</reference>
<comment type="caution">
    <text evidence="1">The sequence shown here is derived from an EMBL/GenBank/DDBJ whole genome shotgun (WGS) entry which is preliminary data.</text>
</comment>
<protein>
    <submittedName>
        <fullName evidence="1">Uncharacterized protein</fullName>
    </submittedName>
</protein>
<gene>
    <name evidence="1" type="ORF">QFC19_008670</name>
</gene>